<keyword evidence="3" id="KW-1185">Reference proteome</keyword>
<accession>A0A9D4CXA0</accession>
<protein>
    <submittedName>
        <fullName evidence="2">Uncharacterized protein</fullName>
    </submittedName>
</protein>
<gene>
    <name evidence="2" type="ORF">DPMN_041689</name>
</gene>
<feature type="region of interest" description="Disordered" evidence="1">
    <location>
        <begin position="41"/>
        <end position="86"/>
    </location>
</feature>
<feature type="region of interest" description="Disordered" evidence="1">
    <location>
        <begin position="137"/>
        <end position="171"/>
    </location>
</feature>
<reference evidence="2" key="1">
    <citation type="journal article" date="2019" name="bioRxiv">
        <title>The Genome of the Zebra Mussel, Dreissena polymorpha: A Resource for Invasive Species Research.</title>
        <authorList>
            <person name="McCartney M.A."/>
            <person name="Auch B."/>
            <person name="Kono T."/>
            <person name="Mallez S."/>
            <person name="Zhang Y."/>
            <person name="Obille A."/>
            <person name="Becker A."/>
            <person name="Abrahante J.E."/>
            <person name="Garbe J."/>
            <person name="Badalamenti J.P."/>
            <person name="Herman A."/>
            <person name="Mangelson H."/>
            <person name="Liachko I."/>
            <person name="Sullivan S."/>
            <person name="Sone E.D."/>
            <person name="Koren S."/>
            <person name="Silverstein K.A.T."/>
            <person name="Beckman K.B."/>
            <person name="Gohl D.M."/>
        </authorList>
    </citation>
    <scope>NUCLEOTIDE SEQUENCE</scope>
    <source>
        <strain evidence="2">Duluth1</strain>
        <tissue evidence="2">Whole animal</tissue>
    </source>
</reference>
<name>A0A9D4CXA0_DREPO</name>
<dbReference type="Proteomes" id="UP000828390">
    <property type="component" value="Unassembled WGS sequence"/>
</dbReference>
<reference evidence="2" key="2">
    <citation type="submission" date="2020-11" db="EMBL/GenBank/DDBJ databases">
        <authorList>
            <person name="McCartney M.A."/>
            <person name="Auch B."/>
            <person name="Kono T."/>
            <person name="Mallez S."/>
            <person name="Becker A."/>
            <person name="Gohl D.M."/>
            <person name="Silverstein K.A.T."/>
            <person name="Koren S."/>
            <person name="Bechman K.B."/>
            <person name="Herman A."/>
            <person name="Abrahante J.E."/>
            <person name="Garbe J."/>
        </authorList>
    </citation>
    <scope>NUCLEOTIDE SEQUENCE</scope>
    <source>
        <strain evidence="2">Duluth1</strain>
        <tissue evidence="2">Whole animal</tissue>
    </source>
</reference>
<dbReference type="EMBL" id="JAIWYP010000011">
    <property type="protein sequence ID" value="KAH3735226.1"/>
    <property type="molecule type" value="Genomic_DNA"/>
</dbReference>
<proteinExistence type="predicted"/>
<evidence type="ECO:0000256" key="1">
    <source>
        <dbReference type="SAM" id="MobiDB-lite"/>
    </source>
</evidence>
<sequence>MQKLEKVLSEAYSKAKVAALRSRQKCNQYYDRKVRECKLLPGDRSEGKAQVGSHLRRDALSDSRSSGPSCFRMAEGRRSRKKTASTQNHLLPFISLPIEDIGSATSSGANSDIESDEQVIDYDNSEAVSVSDHAISNYSSSVSGAPRYRPPHRRQPGETGLLPRRTSHQRKPSRLITCSDFVVGQQRGLETAISARY</sequence>
<organism evidence="2 3">
    <name type="scientific">Dreissena polymorpha</name>
    <name type="common">Zebra mussel</name>
    <name type="synonym">Mytilus polymorpha</name>
    <dbReference type="NCBI Taxonomy" id="45954"/>
    <lineage>
        <taxon>Eukaryota</taxon>
        <taxon>Metazoa</taxon>
        <taxon>Spiralia</taxon>
        <taxon>Lophotrochozoa</taxon>
        <taxon>Mollusca</taxon>
        <taxon>Bivalvia</taxon>
        <taxon>Autobranchia</taxon>
        <taxon>Heteroconchia</taxon>
        <taxon>Euheterodonta</taxon>
        <taxon>Imparidentia</taxon>
        <taxon>Neoheterodontei</taxon>
        <taxon>Myida</taxon>
        <taxon>Dreissenoidea</taxon>
        <taxon>Dreissenidae</taxon>
        <taxon>Dreissena</taxon>
    </lineage>
</organism>
<evidence type="ECO:0000313" key="3">
    <source>
        <dbReference type="Proteomes" id="UP000828390"/>
    </source>
</evidence>
<dbReference type="AlphaFoldDB" id="A0A9D4CXA0"/>
<evidence type="ECO:0000313" key="2">
    <source>
        <dbReference type="EMBL" id="KAH3735226.1"/>
    </source>
</evidence>
<comment type="caution">
    <text evidence="2">The sequence shown here is derived from an EMBL/GenBank/DDBJ whole genome shotgun (WGS) entry which is preliminary data.</text>
</comment>